<dbReference type="InterPro" id="IPR037398">
    <property type="entry name" value="Glyco_hydro_64_fam"/>
</dbReference>
<proteinExistence type="predicted"/>
<dbReference type="PANTHER" id="PTHR38165">
    <property type="match status" value="1"/>
</dbReference>
<sequence>MKFLTVVAAFVGIAMAAPPIATRDGSDISVVHTGTVKDMKVTKENALNGTCHDPQTKVVAPSAVSELAGTSIPFEFVNSSSGKVVNAYLVGLDPQKRVVCIRQDGTLVYPSSGGSAEPVPVKESIEILLPSKGQKLSMDLPIPPESGRIYFAEGELQFAMVRTGDGGDDLVQSSVTNLEDPSVGLTGNFSSLPSRKDELFTPILAMLTSST</sequence>
<dbReference type="Pfam" id="PF16483">
    <property type="entry name" value="Glyco_hydro_64"/>
    <property type="match status" value="1"/>
</dbReference>
<dbReference type="InterPro" id="IPR037176">
    <property type="entry name" value="Osmotin/thaumatin-like_sf"/>
</dbReference>
<evidence type="ECO:0000256" key="1">
    <source>
        <dbReference type="SAM" id="SignalP"/>
    </source>
</evidence>
<gene>
    <name evidence="3" type="ORF">BBO_08372</name>
</gene>
<protein>
    <recommendedName>
        <fullName evidence="2">GH64 domain-containing protein</fullName>
    </recommendedName>
</protein>
<feature type="signal peptide" evidence="1">
    <location>
        <begin position="1"/>
        <end position="16"/>
    </location>
</feature>
<dbReference type="Gene3D" id="2.60.110.10">
    <property type="entry name" value="Thaumatin"/>
    <property type="match status" value="1"/>
</dbReference>
<name>A0A166XUS4_9HYPO</name>
<dbReference type="PANTHER" id="PTHR38165:SF1">
    <property type="entry name" value="GLUCANASE B"/>
    <property type="match status" value="1"/>
</dbReference>
<evidence type="ECO:0000313" key="3">
    <source>
        <dbReference type="EMBL" id="OAA36200.1"/>
    </source>
</evidence>
<evidence type="ECO:0000259" key="2">
    <source>
        <dbReference type="Pfam" id="PF16483"/>
    </source>
</evidence>
<dbReference type="AlphaFoldDB" id="A0A166XUS4"/>
<feature type="chain" id="PRO_5007882514" description="GH64 domain-containing protein" evidence="1">
    <location>
        <begin position="17"/>
        <end position="211"/>
    </location>
</feature>
<dbReference type="InterPro" id="IPR032477">
    <property type="entry name" value="Glyco_hydro_64"/>
</dbReference>
<organism evidence="3 4">
    <name type="scientific">Beauveria brongniartii RCEF 3172</name>
    <dbReference type="NCBI Taxonomy" id="1081107"/>
    <lineage>
        <taxon>Eukaryota</taxon>
        <taxon>Fungi</taxon>
        <taxon>Dikarya</taxon>
        <taxon>Ascomycota</taxon>
        <taxon>Pezizomycotina</taxon>
        <taxon>Sordariomycetes</taxon>
        <taxon>Hypocreomycetidae</taxon>
        <taxon>Hypocreales</taxon>
        <taxon>Cordycipitaceae</taxon>
        <taxon>Beauveria</taxon>
        <taxon>Beauveria brongniartii</taxon>
    </lineage>
</organism>
<dbReference type="EMBL" id="AZHA01000037">
    <property type="protein sequence ID" value="OAA36200.1"/>
    <property type="molecule type" value="Genomic_DNA"/>
</dbReference>
<dbReference type="Proteomes" id="UP000076863">
    <property type="component" value="Unassembled WGS sequence"/>
</dbReference>
<evidence type="ECO:0000313" key="4">
    <source>
        <dbReference type="Proteomes" id="UP000076863"/>
    </source>
</evidence>
<feature type="domain" description="GH64" evidence="2">
    <location>
        <begin position="71"/>
        <end position="201"/>
    </location>
</feature>
<keyword evidence="1" id="KW-0732">Signal</keyword>
<reference evidence="3 4" key="1">
    <citation type="journal article" date="2016" name="Genome Biol. Evol.">
        <title>Divergent and convergent evolution of fungal pathogenicity.</title>
        <authorList>
            <person name="Shang Y."/>
            <person name="Xiao G."/>
            <person name="Zheng P."/>
            <person name="Cen K."/>
            <person name="Zhan S."/>
            <person name="Wang C."/>
        </authorList>
    </citation>
    <scope>NUCLEOTIDE SEQUENCE [LARGE SCALE GENOMIC DNA]</scope>
    <source>
        <strain evidence="3 4">RCEF 3172</strain>
    </source>
</reference>
<comment type="caution">
    <text evidence="3">The sequence shown here is derived from an EMBL/GenBank/DDBJ whole genome shotgun (WGS) entry which is preliminary data.</text>
</comment>
<keyword evidence="4" id="KW-1185">Reference proteome</keyword>
<accession>A0A166XUS4</accession>
<dbReference type="OrthoDB" id="10058186at2759"/>